<evidence type="ECO:0000313" key="5">
    <source>
        <dbReference type="EMBL" id="MSS18244.1"/>
    </source>
</evidence>
<dbReference type="Gene3D" id="3.40.50.300">
    <property type="entry name" value="P-loop containing nucleotide triphosphate hydrolases"/>
    <property type="match status" value="1"/>
</dbReference>
<dbReference type="GO" id="GO:0003677">
    <property type="term" value="F:DNA binding"/>
    <property type="evidence" value="ECO:0007669"/>
    <property type="project" value="InterPro"/>
</dbReference>
<organism evidence="5 6">
    <name type="scientific">Sodaliphilus pleomorphus</name>
    <dbReference type="NCBI Taxonomy" id="2606626"/>
    <lineage>
        <taxon>Bacteria</taxon>
        <taxon>Pseudomonadati</taxon>
        <taxon>Bacteroidota</taxon>
        <taxon>Bacteroidia</taxon>
        <taxon>Bacteroidales</taxon>
        <taxon>Muribaculaceae</taxon>
        <taxon>Sodaliphilus</taxon>
    </lineage>
</organism>
<dbReference type="PANTHER" id="PTHR22683">
    <property type="entry name" value="SPORULATION PROTEIN RELATED"/>
    <property type="match status" value="1"/>
</dbReference>
<feature type="domain" description="FtsK" evidence="4">
    <location>
        <begin position="360"/>
        <end position="560"/>
    </location>
</feature>
<protein>
    <recommendedName>
        <fullName evidence="4">FtsK domain-containing protein</fullName>
    </recommendedName>
</protein>
<dbReference type="RefSeq" id="WP_154326840.1">
    <property type="nucleotide sequence ID" value="NZ_CP045696.1"/>
</dbReference>
<proteinExistence type="predicted"/>
<evidence type="ECO:0000256" key="1">
    <source>
        <dbReference type="ARBA" id="ARBA00022741"/>
    </source>
</evidence>
<reference evidence="5 6" key="1">
    <citation type="submission" date="2019-08" db="EMBL/GenBank/DDBJ databases">
        <title>In-depth cultivation of the pig gut microbiome towards novel bacterial diversity and tailored functional studies.</title>
        <authorList>
            <person name="Wylensek D."/>
            <person name="Hitch T.C.A."/>
            <person name="Clavel T."/>
        </authorList>
    </citation>
    <scope>NUCLEOTIDE SEQUENCE [LARGE SCALE GENOMIC DNA]</scope>
    <source>
        <strain evidence="5 6">Oil-RF-744-WCA-WT-10</strain>
    </source>
</reference>
<evidence type="ECO:0000256" key="2">
    <source>
        <dbReference type="ARBA" id="ARBA00022840"/>
    </source>
</evidence>
<dbReference type="Pfam" id="PF01580">
    <property type="entry name" value="FtsK_SpoIIIE"/>
    <property type="match status" value="1"/>
</dbReference>
<dbReference type="InterPro" id="IPR002543">
    <property type="entry name" value="FtsK_dom"/>
</dbReference>
<keyword evidence="1 3" id="KW-0547">Nucleotide-binding</keyword>
<dbReference type="PROSITE" id="PS50901">
    <property type="entry name" value="FTSK"/>
    <property type="match status" value="1"/>
</dbReference>
<name>A0A6L5XFH4_9BACT</name>
<keyword evidence="6" id="KW-1185">Reference proteome</keyword>
<dbReference type="InterPro" id="IPR050206">
    <property type="entry name" value="FtsK/SpoIIIE/SftA"/>
</dbReference>
<dbReference type="Proteomes" id="UP000483362">
    <property type="component" value="Unassembled WGS sequence"/>
</dbReference>
<gene>
    <name evidence="5" type="ORF">FYJ29_10800</name>
</gene>
<evidence type="ECO:0000259" key="4">
    <source>
        <dbReference type="PROSITE" id="PS50901"/>
    </source>
</evidence>
<feature type="binding site" evidence="3">
    <location>
        <begin position="379"/>
        <end position="386"/>
    </location>
    <ligand>
        <name>ATP</name>
        <dbReference type="ChEBI" id="CHEBI:30616"/>
    </ligand>
</feature>
<accession>A0A6L5XFH4</accession>
<dbReference type="AlphaFoldDB" id="A0A6L5XFH4"/>
<keyword evidence="2 3" id="KW-0067">ATP-binding</keyword>
<dbReference type="EMBL" id="VULT01000018">
    <property type="protein sequence ID" value="MSS18244.1"/>
    <property type="molecule type" value="Genomic_DNA"/>
</dbReference>
<dbReference type="SUPFAM" id="SSF52540">
    <property type="entry name" value="P-loop containing nucleoside triphosphate hydrolases"/>
    <property type="match status" value="1"/>
</dbReference>
<dbReference type="GO" id="GO:0005524">
    <property type="term" value="F:ATP binding"/>
    <property type="evidence" value="ECO:0007669"/>
    <property type="project" value="UniProtKB-UniRule"/>
</dbReference>
<dbReference type="PANTHER" id="PTHR22683:SF41">
    <property type="entry name" value="DNA TRANSLOCASE FTSK"/>
    <property type="match status" value="1"/>
</dbReference>
<comment type="caution">
    <text evidence="5">The sequence shown here is derived from an EMBL/GenBank/DDBJ whole genome shotgun (WGS) entry which is preliminary data.</text>
</comment>
<sequence>MEPITLNYIKDIIEAYVEKLKEIDSTDKESWQQNVGQARSAFLECMRMMSNIYPELLQVNMPGFMDDEDLKTLGDRLRANSNRRFSLDYLATACHFTDVVNGETIETPAFVPWQDENNTEQNFVINYTNSEKREAKAALCTLVLNMMLSLPANKVLLNVFDFNMTGMADELTTRLEPALFHDEIIFNYETAGERIRHLLEHMAMVMKKYGNLVAYNNRNREIALPYEIVILNCYPYNFDSYIKELMPLFENGPKCGIYFIVLNNTDYSLRDREEQQLLDVDNYQTIELPDESDRNAIIRYTPFSTIPLIANECFNYLNAECTKKPKRQVVKQDFSSIASTPYRPVMSEMSVTIGLDLETKEEVTVRFNSKDYLHSFILGQSGSGKSVLLNNIITSAINKYAPEDLMLYLMDFKGVEFNKYKGIKHAKAVLVDNSDPQLTLEILRELKEENRKRVKLWQAEGVANIDGYNKKHPDKRMQQILFVADECQVMFSKSDGSSMGYKMQREIADIINIIATQGRSQGIHMLLATQTLAETDISGQVLNNLTECFLLMSAPADSNLLVPDSSDLTEKQPVGECCYYHKKGLVSHVQTFFASDEELDEAIKQSQLKAQDNQSNGSAYFCGSAMYWLENDDCKIIAEATTKCPIAAVGHNVGLSAQLTAIKLQQDFGENILFFGVNKEEQTVGVMINALLSLIISCRQIPDRQFCDFKVIDCLNNEEASYRGMLESMRDRGLCQIIERNKSGELLQQLVNDICNQCATPTIVAIIGSERFVEMKRKSPLPTSRQTDDFDAENDVVCMNMESLDALMGEGNNLDASKVKTYPDALKFILDEGPLQGIHILLQVDKPENILFEGEYCSDATDKFNHKVILRSENKFILPLRFSEEIDVEALGEEEERLRAYYYPENGKPQLFTPYLMPQSKEIINNLIQ</sequence>
<dbReference type="InterPro" id="IPR027417">
    <property type="entry name" value="P-loop_NTPase"/>
</dbReference>
<evidence type="ECO:0000313" key="6">
    <source>
        <dbReference type="Proteomes" id="UP000483362"/>
    </source>
</evidence>
<evidence type="ECO:0000256" key="3">
    <source>
        <dbReference type="PROSITE-ProRule" id="PRU00289"/>
    </source>
</evidence>